<dbReference type="InterPro" id="IPR036942">
    <property type="entry name" value="Beta-barrel_TonB_sf"/>
</dbReference>
<evidence type="ECO:0000259" key="5">
    <source>
        <dbReference type="Pfam" id="PF25183"/>
    </source>
</evidence>
<dbReference type="InterPro" id="IPR008969">
    <property type="entry name" value="CarboxyPept-like_regulatory"/>
</dbReference>
<dbReference type="InterPro" id="IPR057601">
    <property type="entry name" value="Oar-like_b-barrel"/>
</dbReference>
<dbReference type="AlphaFoldDB" id="A0AAU7CXL8"/>
<keyword evidence="3" id="KW-0998">Cell outer membrane</keyword>
<keyword evidence="2" id="KW-0472">Membrane</keyword>
<dbReference type="SUPFAM" id="SSF56935">
    <property type="entry name" value="Porins"/>
    <property type="match status" value="1"/>
</dbReference>
<dbReference type="Gene3D" id="2.40.170.20">
    <property type="entry name" value="TonB-dependent receptor, beta-barrel domain"/>
    <property type="match status" value="1"/>
</dbReference>
<accession>A0AAU7CXL8</accession>
<name>A0AAU7CXL8_9BACT</name>
<reference evidence="6" key="1">
    <citation type="submission" date="2023-03" db="EMBL/GenBank/DDBJ databases">
        <title>Edaphobacter sp.</title>
        <authorList>
            <person name="Huber K.J."/>
            <person name="Papendorf J."/>
            <person name="Pilke C."/>
            <person name="Bunk B."/>
            <person name="Sproeer C."/>
            <person name="Pester M."/>
        </authorList>
    </citation>
    <scope>NUCLEOTIDE SEQUENCE</scope>
    <source>
        <strain evidence="6">DSM 109919</strain>
    </source>
</reference>
<feature type="domain" description="TonB-dependent transporter Oar-like beta-barrel" evidence="5">
    <location>
        <begin position="288"/>
        <end position="543"/>
    </location>
</feature>
<dbReference type="KEGG" id="epl:P4G45_16340"/>
<evidence type="ECO:0000256" key="2">
    <source>
        <dbReference type="ARBA" id="ARBA00023136"/>
    </source>
</evidence>
<evidence type="ECO:0000256" key="3">
    <source>
        <dbReference type="ARBA" id="ARBA00023237"/>
    </source>
</evidence>
<dbReference type="Gene3D" id="2.60.40.1120">
    <property type="entry name" value="Carboxypeptidase-like, regulatory domain"/>
    <property type="match status" value="1"/>
</dbReference>
<organism evidence="6">
    <name type="scientific">Edaphobacter paludis</name>
    <dbReference type="NCBI Taxonomy" id="3035702"/>
    <lineage>
        <taxon>Bacteria</taxon>
        <taxon>Pseudomonadati</taxon>
        <taxon>Acidobacteriota</taxon>
        <taxon>Terriglobia</taxon>
        <taxon>Terriglobales</taxon>
        <taxon>Acidobacteriaceae</taxon>
        <taxon>Edaphobacter</taxon>
    </lineage>
</organism>
<dbReference type="RefSeq" id="WP_348267538.1">
    <property type="nucleotide sequence ID" value="NZ_CP121194.1"/>
</dbReference>
<gene>
    <name evidence="6" type="ORF">P4G45_16340</name>
</gene>
<feature type="signal peptide" evidence="4">
    <location>
        <begin position="1"/>
        <end position="21"/>
    </location>
</feature>
<evidence type="ECO:0000256" key="4">
    <source>
        <dbReference type="SAM" id="SignalP"/>
    </source>
</evidence>
<feature type="domain" description="TonB-dependent transporter Oar-like beta-barrel" evidence="5">
    <location>
        <begin position="765"/>
        <end position="886"/>
    </location>
</feature>
<keyword evidence="4" id="KW-0732">Signal</keyword>
<dbReference type="Pfam" id="PF25183">
    <property type="entry name" value="OMP_b-brl_4"/>
    <property type="match status" value="2"/>
</dbReference>
<dbReference type="GO" id="GO:0009279">
    <property type="term" value="C:cell outer membrane"/>
    <property type="evidence" value="ECO:0007669"/>
    <property type="project" value="UniProtKB-SubCell"/>
</dbReference>
<protein>
    <submittedName>
        <fullName evidence="6">TonB-dependent receptor</fullName>
    </submittedName>
</protein>
<evidence type="ECO:0000313" key="6">
    <source>
        <dbReference type="EMBL" id="XBH10030.1"/>
    </source>
</evidence>
<dbReference type="Pfam" id="PF13620">
    <property type="entry name" value="CarboxypepD_reg"/>
    <property type="match status" value="1"/>
</dbReference>
<feature type="chain" id="PRO_5043806301" evidence="4">
    <location>
        <begin position="22"/>
        <end position="904"/>
    </location>
</feature>
<comment type="subcellular location">
    <subcellularLocation>
        <location evidence="1">Cell outer membrane</location>
    </subcellularLocation>
</comment>
<dbReference type="SUPFAM" id="SSF49464">
    <property type="entry name" value="Carboxypeptidase regulatory domain-like"/>
    <property type="match status" value="1"/>
</dbReference>
<proteinExistence type="predicted"/>
<dbReference type="EMBL" id="CP121194">
    <property type="protein sequence ID" value="XBH10030.1"/>
    <property type="molecule type" value="Genomic_DNA"/>
</dbReference>
<evidence type="ECO:0000256" key="1">
    <source>
        <dbReference type="ARBA" id="ARBA00004442"/>
    </source>
</evidence>
<keyword evidence="6" id="KW-0675">Receptor</keyword>
<sequence>MKIFYAAACAALLCGTMSAQAPCSGSKVTGIVHDSTGAIIPGASVVLDGTETVQSGNAGQFRFACAAAGQHDLRVSADSFASKEIKVRSPQSKADLIVVLHPEDVTTSVNVGEESGNETDAAANGTSRTISGDQLSTLADDPDDLKRELQQLAATSGGLATNTTITVDGFQSSSPMPPKSSIAYIKVNPDLFSAEYRQPPFDGGRVEVYTKPGQSSFHGALFTTNGSPWMNARDPFSTSKAALGKQRYGFELSGPVRKKGSDFALTLEHRTIDDFAVVNAITLDDKGNQQRTVANVAAPQQLWLATARMGWQLGPKNTFTASYNGNVNHSQNVGVGGTALPETGYSGGSYDHTLRLLNITTASPGMMHEARVALDWTGETDVPTSTAPQLQVAGAFTSGGATIGQQRMHGFEIEADDDVVISTAKHLLKIGTQFKLYNVNDQLTTNFNGVYTFGGGTAPVLDANGNPIPGKTETITGLEQYRRAKLGLAGGAATAFNNVTGTPHVNFTQVRNALYIQDMWKLRPNLQLAMGFRYYLQNVPLAMNGATPRLGIAWSPDKKEKWQLHAHIGLFTGQYGTADYAELQREDGVHRITSTVYNPVYGDPFGDGATTIHSIRQASPHLQNITYVIDNLGGTHSFPHGWSVNTDVYWGRIWNYTRTLNINSPLNDNPTGPRPGAPNLNILQANNSGQGRANVEFFGINQHELKHLQFFFGAVRVNLVDDTNDNTFFTPQSSRTDAGEFAPRNGQGRWQLFGNGSLKLPEKLELSTDLQAQSGAPYNITTGFDNNGDGNFNDRPQYAVAGDPNAIPTQFGLLVPSGGIGALPRNVGRTPWTVHMDTNLERKFELSNPKADHPQTLTFNVRSSNMLNHLNVTSVGGVLGSPLFNRPYAADNGRRIEIGARYSF</sequence>